<dbReference type="PROSITE" id="PS50110">
    <property type="entry name" value="RESPONSE_REGULATORY"/>
    <property type="match status" value="1"/>
</dbReference>
<evidence type="ECO:0000256" key="5">
    <source>
        <dbReference type="ARBA" id="ARBA00022553"/>
    </source>
</evidence>
<organism evidence="16 17">
    <name type="scientific">Heliorestis acidaminivorans</name>
    <dbReference type="NCBI Taxonomy" id="553427"/>
    <lineage>
        <taxon>Bacteria</taxon>
        <taxon>Bacillati</taxon>
        <taxon>Bacillota</taxon>
        <taxon>Clostridia</taxon>
        <taxon>Eubacteriales</taxon>
        <taxon>Heliobacteriaceae</taxon>
        <taxon>Heliorestis</taxon>
    </lineage>
</organism>
<dbReference type="SMART" id="SM00448">
    <property type="entry name" value="REC"/>
    <property type="match status" value="1"/>
</dbReference>
<evidence type="ECO:0000259" key="14">
    <source>
        <dbReference type="PROSITE" id="PS50112"/>
    </source>
</evidence>
<dbReference type="FunFam" id="3.30.565.10:FF:000010">
    <property type="entry name" value="Sensor histidine kinase RcsC"/>
    <property type="match status" value="1"/>
</dbReference>
<dbReference type="InterPro" id="IPR004358">
    <property type="entry name" value="Sig_transdc_His_kin-like_C"/>
</dbReference>
<evidence type="ECO:0000259" key="12">
    <source>
        <dbReference type="PROSITE" id="PS50109"/>
    </source>
</evidence>
<dbReference type="InterPro" id="IPR001789">
    <property type="entry name" value="Sig_transdc_resp-reg_receiver"/>
</dbReference>
<evidence type="ECO:0000256" key="8">
    <source>
        <dbReference type="ARBA" id="ARBA00023012"/>
    </source>
</evidence>
<dbReference type="InterPro" id="IPR029016">
    <property type="entry name" value="GAF-like_dom_sf"/>
</dbReference>
<dbReference type="EC" id="2.7.13.3" evidence="3"/>
<dbReference type="SMART" id="SM00086">
    <property type="entry name" value="PAC"/>
    <property type="match status" value="1"/>
</dbReference>
<accession>A0A6I0F1S9</accession>
<dbReference type="EMBL" id="WBXO01000003">
    <property type="protein sequence ID" value="KAB2953268.1"/>
    <property type="molecule type" value="Genomic_DNA"/>
</dbReference>
<evidence type="ECO:0000256" key="4">
    <source>
        <dbReference type="ARBA" id="ARBA00018672"/>
    </source>
</evidence>
<evidence type="ECO:0000259" key="13">
    <source>
        <dbReference type="PROSITE" id="PS50110"/>
    </source>
</evidence>
<dbReference type="InterPro" id="IPR000014">
    <property type="entry name" value="PAS"/>
</dbReference>
<dbReference type="PANTHER" id="PTHR43047:SF64">
    <property type="entry name" value="HISTIDINE KINASE CONTAINING CHEY-HOMOLOGOUS RECEIVER DOMAIN AND PAS DOMAIN-RELATED"/>
    <property type="match status" value="1"/>
</dbReference>
<name>A0A6I0F1S9_9FIRM</name>
<evidence type="ECO:0000256" key="10">
    <source>
        <dbReference type="ARBA" id="ARBA00074306"/>
    </source>
</evidence>
<dbReference type="InterPro" id="IPR003594">
    <property type="entry name" value="HATPase_dom"/>
</dbReference>
<dbReference type="Pfam" id="PF00072">
    <property type="entry name" value="Response_reg"/>
    <property type="match status" value="1"/>
</dbReference>
<feature type="modified residue" description="4-aspartylphosphate" evidence="11">
    <location>
        <position position="53"/>
    </location>
</feature>
<comment type="similarity">
    <text evidence="2">In the N-terminal section; belongs to the phytochrome family.</text>
</comment>
<dbReference type="InterPro" id="IPR003661">
    <property type="entry name" value="HisK_dim/P_dom"/>
</dbReference>
<dbReference type="PANTHER" id="PTHR43047">
    <property type="entry name" value="TWO-COMPONENT HISTIDINE PROTEIN KINASE"/>
    <property type="match status" value="1"/>
</dbReference>
<evidence type="ECO:0000256" key="2">
    <source>
        <dbReference type="ARBA" id="ARBA00006402"/>
    </source>
</evidence>
<evidence type="ECO:0000256" key="1">
    <source>
        <dbReference type="ARBA" id="ARBA00000085"/>
    </source>
</evidence>
<reference evidence="16 17" key="1">
    <citation type="submission" date="2019-10" db="EMBL/GenBank/DDBJ databases">
        <title>Whole-genome sequence of the extremophile Heliorestis acidaminivorans DSM 24790.</title>
        <authorList>
            <person name="Kyndt J.A."/>
            <person name="Meyer T.E."/>
        </authorList>
    </citation>
    <scope>NUCLEOTIDE SEQUENCE [LARGE SCALE GENOMIC DNA]</scope>
    <source>
        <strain evidence="16 17">DSM 24790</strain>
    </source>
</reference>
<gene>
    <name evidence="16" type="ORF">F9B85_04980</name>
</gene>
<keyword evidence="17" id="KW-1185">Reference proteome</keyword>
<feature type="domain" description="Histidine kinase" evidence="12">
    <location>
        <begin position="441"/>
        <end position="661"/>
    </location>
</feature>
<dbReference type="InterPro" id="IPR005467">
    <property type="entry name" value="His_kinase_dom"/>
</dbReference>
<feature type="domain" description="PAC" evidence="15">
    <location>
        <begin position="369"/>
        <end position="423"/>
    </location>
</feature>
<dbReference type="NCBIfam" id="TIGR00229">
    <property type="entry name" value="sensory_box"/>
    <property type="match status" value="1"/>
</dbReference>
<dbReference type="AlphaFoldDB" id="A0A6I0F1S9"/>
<dbReference type="PROSITE" id="PS50109">
    <property type="entry name" value="HIS_KIN"/>
    <property type="match status" value="1"/>
</dbReference>
<dbReference type="PROSITE" id="PS50113">
    <property type="entry name" value="PAC"/>
    <property type="match status" value="1"/>
</dbReference>
<feature type="domain" description="PAS" evidence="14">
    <location>
        <begin position="298"/>
        <end position="344"/>
    </location>
</feature>
<dbReference type="PRINTS" id="PR00344">
    <property type="entry name" value="BCTRLSENSOR"/>
</dbReference>
<dbReference type="Gene3D" id="3.40.50.2300">
    <property type="match status" value="1"/>
</dbReference>
<evidence type="ECO:0000256" key="9">
    <source>
        <dbReference type="ARBA" id="ARBA00024867"/>
    </source>
</evidence>
<dbReference type="SMART" id="SM00091">
    <property type="entry name" value="PAS"/>
    <property type="match status" value="1"/>
</dbReference>
<keyword evidence="8" id="KW-0902">Two-component regulatory system</keyword>
<dbReference type="SMART" id="SM00388">
    <property type="entry name" value="HisKA"/>
    <property type="match status" value="1"/>
</dbReference>
<evidence type="ECO:0000256" key="6">
    <source>
        <dbReference type="ARBA" id="ARBA00022679"/>
    </source>
</evidence>
<sequence>MRVAIVDDDLGAIERLKLLINDISGVEVIGTARDQSELIEIIALEELDAIFLDVEFDGKDGIDIARTLLVGKDIEVVIVTGYSENSLRAYEIKPIDFILKPLTEKAVRRSIFRLTERIQEKRRLQKAEEGERLLSDISFQVLEWQPLDKILKFVCERMVQIFELPLVWVGIKNQDETVSIEAYAGELGDQLLSLRLHSDEVYRRSQPFLAENIVEALNMRMEGLLITDSHFQLQEEEKVLEEVRFCVIVPLKTKKGVQGYLALYAGTYELLQARQVAAFKRCAEQVSIALAGAVRRQEINLLTTAVESTANAILITDSRGVISWNNKALEDLTGFTAQEIRGKTPSLWKSGHHSHSFYETMWSTILLGKVWKGETINKRKGGSLYVEEMTITPVTDDQGHIVNFVAVKEDISQRRADEKALLKAKEEAVEAERIKSEFVSIISHELRTPLNGILGMNELLIETELDDEQQMFSSTVQKSAQDLLKIIEALLTFSDIKAGNKSLKPVLFDMHTFLQELTERKNYAIINKGLTLIKKVDPAIKGYWCGDPLRLRQILDYLLDNAIKFTDKGEILLRVTIEQEGNQEWLRFDVADKGVGMTKTILEKLFLPFVQSDSSLERKYGGIGLGLTISKYLVELMGGTIWVTSVENEGTTVSFRLPNDHKGELDI</sequence>
<dbReference type="SUPFAM" id="SSF47384">
    <property type="entry name" value="Homodimeric domain of signal transducing histidine kinase"/>
    <property type="match status" value="1"/>
</dbReference>
<dbReference type="Gene3D" id="1.10.287.130">
    <property type="match status" value="1"/>
</dbReference>
<dbReference type="Pfam" id="PF00512">
    <property type="entry name" value="HisKA"/>
    <property type="match status" value="1"/>
</dbReference>
<dbReference type="SUPFAM" id="SSF55781">
    <property type="entry name" value="GAF domain-like"/>
    <property type="match status" value="1"/>
</dbReference>
<protein>
    <recommendedName>
        <fullName evidence="10">Circadian input-output histidine kinase CikA</fullName>
        <ecNumber evidence="3">2.7.13.3</ecNumber>
    </recommendedName>
    <alternativeName>
        <fullName evidence="4">Stage 0 sporulation protein A homolog</fullName>
    </alternativeName>
</protein>
<dbReference type="InterPro" id="IPR011006">
    <property type="entry name" value="CheY-like_superfamily"/>
</dbReference>
<keyword evidence="6" id="KW-0808">Transferase</keyword>
<dbReference type="Pfam" id="PF02518">
    <property type="entry name" value="HATPase_c"/>
    <property type="match status" value="1"/>
</dbReference>
<dbReference type="SMART" id="SM00387">
    <property type="entry name" value="HATPase_c"/>
    <property type="match status" value="1"/>
</dbReference>
<evidence type="ECO:0000256" key="3">
    <source>
        <dbReference type="ARBA" id="ARBA00012438"/>
    </source>
</evidence>
<dbReference type="InterPro" id="IPR036890">
    <property type="entry name" value="HATPase_C_sf"/>
</dbReference>
<evidence type="ECO:0000259" key="15">
    <source>
        <dbReference type="PROSITE" id="PS50113"/>
    </source>
</evidence>
<evidence type="ECO:0000313" key="16">
    <source>
        <dbReference type="EMBL" id="KAB2953268.1"/>
    </source>
</evidence>
<dbReference type="CDD" id="cd16922">
    <property type="entry name" value="HATPase_EvgS-ArcB-TorS-like"/>
    <property type="match status" value="1"/>
</dbReference>
<dbReference type="InterPro" id="IPR036097">
    <property type="entry name" value="HisK_dim/P_sf"/>
</dbReference>
<evidence type="ECO:0000313" key="17">
    <source>
        <dbReference type="Proteomes" id="UP000468766"/>
    </source>
</evidence>
<dbReference type="CDD" id="cd00082">
    <property type="entry name" value="HisKA"/>
    <property type="match status" value="1"/>
</dbReference>
<dbReference type="Proteomes" id="UP000468766">
    <property type="component" value="Unassembled WGS sequence"/>
</dbReference>
<feature type="domain" description="Response regulatory" evidence="13">
    <location>
        <begin position="2"/>
        <end position="115"/>
    </location>
</feature>
<dbReference type="Gene3D" id="3.30.450.40">
    <property type="match status" value="1"/>
</dbReference>
<comment type="caution">
    <text evidence="16">The sequence shown here is derived from an EMBL/GenBank/DDBJ whole genome shotgun (WGS) entry which is preliminary data.</text>
</comment>
<dbReference type="InterPro" id="IPR035965">
    <property type="entry name" value="PAS-like_dom_sf"/>
</dbReference>
<comment type="catalytic activity">
    <reaction evidence="1">
        <text>ATP + protein L-histidine = ADP + protein N-phospho-L-histidine.</text>
        <dbReference type="EC" id="2.7.13.3"/>
    </reaction>
</comment>
<keyword evidence="7" id="KW-0418">Kinase</keyword>
<dbReference type="CDD" id="cd00130">
    <property type="entry name" value="PAS"/>
    <property type="match status" value="1"/>
</dbReference>
<dbReference type="SUPFAM" id="SSF52172">
    <property type="entry name" value="CheY-like"/>
    <property type="match status" value="1"/>
</dbReference>
<dbReference type="GO" id="GO:0000155">
    <property type="term" value="F:phosphorelay sensor kinase activity"/>
    <property type="evidence" value="ECO:0007669"/>
    <property type="project" value="InterPro"/>
</dbReference>
<evidence type="ECO:0000256" key="7">
    <source>
        <dbReference type="ARBA" id="ARBA00022777"/>
    </source>
</evidence>
<dbReference type="Gene3D" id="3.30.565.10">
    <property type="entry name" value="Histidine kinase-like ATPase, C-terminal domain"/>
    <property type="match status" value="1"/>
</dbReference>
<dbReference type="Gene3D" id="3.30.450.20">
    <property type="entry name" value="PAS domain"/>
    <property type="match status" value="1"/>
</dbReference>
<dbReference type="OrthoDB" id="9802383at2"/>
<dbReference type="InterPro" id="IPR001610">
    <property type="entry name" value="PAC"/>
</dbReference>
<dbReference type="SUPFAM" id="SSF55874">
    <property type="entry name" value="ATPase domain of HSP90 chaperone/DNA topoisomerase II/histidine kinase"/>
    <property type="match status" value="1"/>
</dbReference>
<dbReference type="InterPro" id="IPR000700">
    <property type="entry name" value="PAS-assoc_C"/>
</dbReference>
<dbReference type="SUPFAM" id="SSF55785">
    <property type="entry name" value="PYP-like sensor domain (PAS domain)"/>
    <property type="match status" value="1"/>
</dbReference>
<proteinExistence type="inferred from homology"/>
<keyword evidence="5 11" id="KW-0597">Phosphoprotein</keyword>
<comment type="function">
    <text evidence="9">May play the central regulatory role in sporulation. It may be an element of the effector pathway responsible for the activation of sporulation genes in response to nutritional stress. Spo0A may act in concert with spo0H (a sigma factor) to control the expression of some genes that are critical to the sporulation process.</text>
</comment>
<dbReference type="PROSITE" id="PS50112">
    <property type="entry name" value="PAS"/>
    <property type="match status" value="1"/>
</dbReference>
<dbReference type="RefSeq" id="WP_151619159.1">
    <property type="nucleotide sequence ID" value="NZ_WBXO01000003.1"/>
</dbReference>
<dbReference type="Pfam" id="PF13426">
    <property type="entry name" value="PAS_9"/>
    <property type="match status" value="1"/>
</dbReference>
<evidence type="ECO:0000256" key="11">
    <source>
        <dbReference type="PROSITE-ProRule" id="PRU00169"/>
    </source>
</evidence>